<dbReference type="AlphaFoldDB" id="A0A345P6Q5"/>
<sequence length="471" mass="53379">MQIQTAKYWQNITKKDLTFIHKTILEAHPGVIDKQNPKFKEWLENGYIQAQRLIPQVKNQEEELAVLRFYTVGFQDGHVSIDPSTEQKKTAYWPGWLIEMQGNTSNASFIVKNVQINWPSPVPPNGSQILSCDGQSVKYHIEHDIAPFVDTRLTLESSWKKLANQVMIQSNDFPTLNQHSMQNCIVQLPDQSQKTFALLWQAADKGTLDQLLKPPKSIGLSNLGGGRYWINASNFLPNAEENLQFEKLLTDLTHLDSAKLVVFDVRGNTGGNSTFGGRMLSALLGNSGRLKDLSESAWWRVSKQAISSRDNVLSMMEKNYGKTSSLYIYTQHLQARLKHAEQRHIEWLKDGELEPDPTEDKKEGSDFQGQIILLTDSKCASACLDFADSVMSIPNAIQMGQETSADSIYNDIGWFRTPSGLYLMIPLKVFRERPRGNNQPYTPKYRFNGDISDTAAVQQWVLRSIQPINKN</sequence>
<organism evidence="2 3">
    <name type="scientific">Aquirhabdus parva</name>
    <dbReference type="NCBI Taxonomy" id="2283318"/>
    <lineage>
        <taxon>Bacteria</taxon>
        <taxon>Pseudomonadati</taxon>
        <taxon>Pseudomonadota</taxon>
        <taxon>Gammaproteobacteria</taxon>
        <taxon>Moraxellales</taxon>
        <taxon>Moraxellaceae</taxon>
        <taxon>Aquirhabdus</taxon>
    </lineage>
</organism>
<dbReference type="SUPFAM" id="SSF52096">
    <property type="entry name" value="ClpP/crotonase"/>
    <property type="match status" value="1"/>
</dbReference>
<dbReference type="OrthoDB" id="7266775at2"/>
<evidence type="ECO:0000313" key="3">
    <source>
        <dbReference type="Proteomes" id="UP000253940"/>
    </source>
</evidence>
<dbReference type="GO" id="GO:0006508">
    <property type="term" value="P:proteolysis"/>
    <property type="evidence" value="ECO:0007669"/>
    <property type="project" value="InterPro"/>
</dbReference>
<reference evidence="2 3" key="1">
    <citation type="submission" date="2018-07" db="EMBL/GenBank/DDBJ databases">
        <title>Genome sequencing of Moraxellaceae gen. HYN0046.</title>
        <authorList>
            <person name="Kim M."/>
            <person name="Yi H."/>
        </authorList>
    </citation>
    <scope>NUCLEOTIDE SEQUENCE [LARGE SCALE GENOMIC DNA]</scope>
    <source>
        <strain evidence="2 3">HYN0046</strain>
    </source>
</reference>
<proteinExistence type="predicted"/>
<dbReference type="InterPro" id="IPR029045">
    <property type="entry name" value="ClpP/crotonase-like_dom_sf"/>
</dbReference>
<evidence type="ECO:0000259" key="1">
    <source>
        <dbReference type="Pfam" id="PF03572"/>
    </source>
</evidence>
<protein>
    <submittedName>
        <fullName evidence="2">Peptidase</fullName>
    </submittedName>
</protein>
<gene>
    <name evidence="2" type="ORF">HYN46_09005</name>
</gene>
<keyword evidence="3" id="KW-1185">Reference proteome</keyword>
<dbReference type="EMBL" id="CP031222">
    <property type="protein sequence ID" value="AXI02964.1"/>
    <property type="molecule type" value="Genomic_DNA"/>
</dbReference>
<evidence type="ECO:0000313" key="2">
    <source>
        <dbReference type="EMBL" id="AXI02964.1"/>
    </source>
</evidence>
<dbReference type="Pfam" id="PF03572">
    <property type="entry name" value="Peptidase_S41"/>
    <property type="match status" value="1"/>
</dbReference>
<accession>A0A345P6Q5</accession>
<dbReference type="GO" id="GO:0008236">
    <property type="term" value="F:serine-type peptidase activity"/>
    <property type="evidence" value="ECO:0007669"/>
    <property type="project" value="InterPro"/>
</dbReference>
<name>A0A345P6Q5_9GAMM</name>
<dbReference type="Proteomes" id="UP000253940">
    <property type="component" value="Chromosome"/>
</dbReference>
<dbReference type="Gene3D" id="3.90.226.10">
    <property type="entry name" value="2-enoyl-CoA Hydratase, Chain A, domain 1"/>
    <property type="match status" value="1"/>
</dbReference>
<dbReference type="InterPro" id="IPR005151">
    <property type="entry name" value="Tail-specific_protease"/>
</dbReference>
<dbReference type="KEGG" id="mbah:HYN46_09005"/>
<feature type="domain" description="Tail specific protease" evidence="1">
    <location>
        <begin position="239"/>
        <end position="408"/>
    </location>
</feature>